<feature type="region of interest" description="Disordered" evidence="1">
    <location>
        <begin position="46"/>
        <end position="79"/>
    </location>
</feature>
<dbReference type="OrthoDB" id="795321at2"/>
<dbReference type="Proteomes" id="UP000253426">
    <property type="component" value="Unassembled WGS sequence"/>
</dbReference>
<dbReference type="AlphaFoldDB" id="A0A366HQW0"/>
<evidence type="ECO:0000313" key="2">
    <source>
        <dbReference type="EMBL" id="RBP45198.1"/>
    </source>
</evidence>
<keyword evidence="3" id="KW-1185">Reference proteome</keyword>
<comment type="caution">
    <text evidence="2">The sequence shown here is derived from an EMBL/GenBank/DDBJ whole genome shotgun (WGS) entry which is preliminary data.</text>
</comment>
<dbReference type="EMBL" id="QNRR01000003">
    <property type="protein sequence ID" value="RBP45198.1"/>
    <property type="molecule type" value="Genomic_DNA"/>
</dbReference>
<name>A0A366HQW0_9BACT</name>
<proteinExistence type="predicted"/>
<protein>
    <submittedName>
        <fullName evidence="2">Uncharacterized protein</fullName>
    </submittedName>
</protein>
<evidence type="ECO:0000256" key="1">
    <source>
        <dbReference type="SAM" id="MobiDB-lite"/>
    </source>
</evidence>
<gene>
    <name evidence="2" type="ORF">DES53_103196</name>
</gene>
<accession>A0A366HQW0</accession>
<dbReference type="RefSeq" id="WP_113958330.1">
    <property type="nucleotide sequence ID" value="NZ_QNRR01000003.1"/>
</dbReference>
<sequence length="149" mass="16233">MLSTITGLKDDLAKLAGVLNQFKSETVQVKLLEQFFAIGPAPGSELNPVATTKTRRGRPPNAQNQSISTPAKKRGKRSAMGATGALNALLSKGYLKNRRTIADITEACQSKLGVTIKITNMSGPLGRFVQEGRLQRAKNKSDKFEYWVK</sequence>
<reference evidence="2 3" key="1">
    <citation type="submission" date="2018-06" db="EMBL/GenBank/DDBJ databases">
        <title>Genomic Encyclopedia of Type Strains, Phase IV (KMG-IV): sequencing the most valuable type-strain genomes for metagenomic binning, comparative biology and taxonomic classification.</title>
        <authorList>
            <person name="Goeker M."/>
        </authorList>
    </citation>
    <scope>NUCLEOTIDE SEQUENCE [LARGE SCALE GENOMIC DNA]</scope>
    <source>
        <strain evidence="2 3">DSM 25532</strain>
    </source>
</reference>
<evidence type="ECO:0000313" key="3">
    <source>
        <dbReference type="Proteomes" id="UP000253426"/>
    </source>
</evidence>
<organism evidence="2 3">
    <name type="scientific">Roseimicrobium gellanilyticum</name>
    <dbReference type="NCBI Taxonomy" id="748857"/>
    <lineage>
        <taxon>Bacteria</taxon>
        <taxon>Pseudomonadati</taxon>
        <taxon>Verrucomicrobiota</taxon>
        <taxon>Verrucomicrobiia</taxon>
        <taxon>Verrucomicrobiales</taxon>
        <taxon>Verrucomicrobiaceae</taxon>
        <taxon>Roseimicrobium</taxon>
    </lineage>
</organism>